<accession>A0A4S8S7D7</accession>
<dbReference type="SUPFAM" id="SSF90257">
    <property type="entry name" value="Myosin rod fragments"/>
    <property type="match status" value="1"/>
</dbReference>
<dbReference type="EMBL" id="QZAF01000568">
    <property type="protein sequence ID" value="THV66079.1"/>
    <property type="molecule type" value="Genomic_DNA"/>
</dbReference>
<proteinExistence type="predicted"/>
<organism evidence="1 2">
    <name type="scientific">Aureobasidium pullulans</name>
    <name type="common">Black yeast</name>
    <name type="synonym">Pullularia pullulans</name>
    <dbReference type="NCBI Taxonomy" id="5580"/>
    <lineage>
        <taxon>Eukaryota</taxon>
        <taxon>Fungi</taxon>
        <taxon>Dikarya</taxon>
        <taxon>Ascomycota</taxon>
        <taxon>Pezizomycotina</taxon>
        <taxon>Dothideomycetes</taxon>
        <taxon>Dothideomycetidae</taxon>
        <taxon>Dothideales</taxon>
        <taxon>Saccotheciaceae</taxon>
        <taxon>Aureobasidium</taxon>
    </lineage>
</organism>
<evidence type="ECO:0000313" key="2">
    <source>
        <dbReference type="Proteomes" id="UP000304951"/>
    </source>
</evidence>
<dbReference type="Gene3D" id="1.10.287.1490">
    <property type="match status" value="1"/>
</dbReference>
<protein>
    <submittedName>
        <fullName evidence="1">Uncharacterized protein</fullName>
    </submittedName>
</protein>
<dbReference type="AlphaFoldDB" id="A0A4S8S7D7"/>
<comment type="caution">
    <text evidence="1">The sequence shown here is derived from an EMBL/GenBank/DDBJ whole genome shotgun (WGS) entry which is preliminary data.</text>
</comment>
<name>A0A4S8S7D7_AURPU</name>
<sequence>MIYALINFNKLNLSTLNFNCLGFVHEKYQCKKTITIAANEKAKQILQNLELKGKKKSICCSIILLADACICQEHPRRPTAIVYAATGWLADLSITLGEEIKLAECSKCNVVTTSTNKDNITPVQQDKKVTSCFQKFLSQTQQLDKTIIDLRSDNTKLEGANSQLVQNIQMLKLVDKKQSYVFQQAGHEIRRLLAVITANDASLSYLTRQLTSSYDECYHLQSYVDELAARLANSESMANKQRATISTLQAKIALLEEKLMSAGLDKNDKTTLLENAVEAYQEGIDQAEDANDPLNSHVHQLRMKTTELQGYVQHKETIIMDVHSRWPSNDHESSTLNENSSWLSISGLRDSRLLTPPHSSCSSTQDTPQRD</sequence>
<dbReference type="Proteomes" id="UP000304951">
    <property type="component" value="Unassembled WGS sequence"/>
</dbReference>
<evidence type="ECO:0000313" key="1">
    <source>
        <dbReference type="EMBL" id="THV66079.1"/>
    </source>
</evidence>
<gene>
    <name evidence="1" type="ORF">D6D28_08614</name>
</gene>
<reference evidence="1 2" key="1">
    <citation type="submission" date="2018-10" db="EMBL/GenBank/DDBJ databases">
        <title>Fifty Aureobasidium pullulans genomes reveal a recombining polyextremotolerant generalist.</title>
        <authorList>
            <person name="Gostincar C."/>
            <person name="Turk M."/>
            <person name="Zajc J."/>
            <person name="Gunde-Cimerman N."/>
        </authorList>
    </citation>
    <scope>NUCLEOTIDE SEQUENCE [LARGE SCALE GENOMIC DNA]</scope>
    <source>
        <strain evidence="1 2">EXF-11900</strain>
    </source>
</reference>